<evidence type="ECO:0000313" key="3">
    <source>
        <dbReference type="Proteomes" id="UP000244005"/>
    </source>
</evidence>
<protein>
    <submittedName>
        <fullName evidence="2">Uncharacterized protein</fullName>
    </submittedName>
</protein>
<dbReference type="AlphaFoldDB" id="A0A2R6XSP5"/>
<organism evidence="2 3">
    <name type="scientific">Marchantia polymorpha</name>
    <name type="common">Common liverwort</name>
    <name type="synonym">Marchantia aquatica</name>
    <dbReference type="NCBI Taxonomy" id="3197"/>
    <lineage>
        <taxon>Eukaryota</taxon>
        <taxon>Viridiplantae</taxon>
        <taxon>Streptophyta</taxon>
        <taxon>Embryophyta</taxon>
        <taxon>Marchantiophyta</taxon>
        <taxon>Marchantiopsida</taxon>
        <taxon>Marchantiidae</taxon>
        <taxon>Marchantiales</taxon>
        <taxon>Marchantiaceae</taxon>
        <taxon>Marchantia</taxon>
    </lineage>
</organism>
<dbReference type="Gramene" id="Mp7g09920.1">
    <property type="protein sequence ID" value="Mp7g09920.1.cds1"/>
    <property type="gene ID" value="Mp7g09920"/>
</dbReference>
<reference evidence="3" key="1">
    <citation type="journal article" date="2017" name="Cell">
        <title>Insights into land plant evolution garnered from the Marchantia polymorpha genome.</title>
        <authorList>
            <person name="Bowman J.L."/>
            <person name="Kohchi T."/>
            <person name="Yamato K.T."/>
            <person name="Jenkins J."/>
            <person name="Shu S."/>
            <person name="Ishizaki K."/>
            <person name="Yamaoka S."/>
            <person name="Nishihama R."/>
            <person name="Nakamura Y."/>
            <person name="Berger F."/>
            <person name="Adam C."/>
            <person name="Aki S.S."/>
            <person name="Althoff F."/>
            <person name="Araki T."/>
            <person name="Arteaga-Vazquez M.A."/>
            <person name="Balasubrmanian S."/>
            <person name="Barry K."/>
            <person name="Bauer D."/>
            <person name="Boehm C.R."/>
            <person name="Briginshaw L."/>
            <person name="Caballero-Perez J."/>
            <person name="Catarino B."/>
            <person name="Chen F."/>
            <person name="Chiyoda S."/>
            <person name="Chovatia M."/>
            <person name="Davies K.M."/>
            <person name="Delmans M."/>
            <person name="Demura T."/>
            <person name="Dierschke T."/>
            <person name="Dolan L."/>
            <person name="Dorantes-Acosta A.E."/>
            <person name="Eklund D.M."/>
            <person name="Florent S.N."/>
            <person name="Flores-Sandoval E."/>
            <person name="Fujiyama A."/>
            <person name="Fukuzawa H."/>
            <person name="Galik B."/>
            <person name="Grimanelli D."/>
            <person name="Grimwood J."/>
            <person name="Grossniklaus U."/>
            <person name="Hamada T."/>
            <person name="Haseloff J."/>
            <person name="Hetherington A.J."/>
            <person name="Higo A."/>
            <person name="Hirakawa Y."/>
            <person name="Hundley H.N."/>
            <person name="Ikeda Y."/>
            <person name="Inoue K."/>
            <person name="Inoue S.I."/>
            <person name="Ishida S."/>
            <person name="Jia Q."/>
            <person name="Kakita M."/>
            <person name="Kanazawa T."/>
            <person name="Kawai Y."/>
            <person name="Kawashima T."/>
            <person name="Kennedy M."/>
            <person name="Kinose K."/>
            <person name="Kinoshita T."/>
            <person name="Kohara Y."/>
            <person name="Koide E."/>
            <person name="Komatsu K."/>
            <person name="Kopischke S."/>
            <person name="Kubo M."/>
            <person name="Kyozuka J."/>
            <person name="Lagercrantz U."/>
            <person name="Lin S.S."/>
            <person name="Lindquist E."/>
            <person name="Lipzen A.M."/>
            <person name="Lu C.W."/>
            <person name="De Luna E."/>
            <person name="Martienssen R.A."/>
            <person name="Minamino N."/>
            <person name="Mizutani M."/>
            <person name="Mizutani M."/>
            <person name="Mochizuki N."/>
            <person name="Monte I."/>
            <person name="Mosher R."/>
            <person name="Nagasaki H."/>
            <person name="Nakagami H."/>
            <person name="Naramoto S."/>
            <person name="Nishitani K."/>
            <person name="Ohtani M."/>
            <person name="Okamoto T."/>
            <person name="Okumura M."/>
            <person name="Phillips J."/>
            <person name="Pollak B."/>
            <person name="Reinders A."/>
            <person name="Rovekamp M."/>
            <person name="Sano R."/>
            <person name="Sawa S."/>
            <person name="Schmid M.W."/>
            <person name="Shirakawa M."/>
            <person name="Solano R."/>
            <person name="Spunde A."/>
            <person name="Suetsugu N."/>
            <person name="Sugano S."/>
            <person name="Sugiyama A."/>
            <person name="Sun R."/>
            <person name="Suzuki Y."/>
            <person name="Takenaka M."/>
            <person name="Takezawa D."/>
            <person name="Tomogane H."/>
            <person name="Tsuzuki M."/>
            <person name="Ueda T."/>
            <person name="Umeda M."/>
            <person name="Ward J.M."/>
            <person name="Watanabe Y."/>
            <person name="Yazaki K."/>
            <person name="Yokoyama R."/>
            <person name="Yoshitake Y."/>
            <person name="Yotsui I."/>
            <person name="Zachgo S."/>
            <person name="Schmutz J."/>
        </authorList>
    </citation>
    <scope>NUCLEOTIDE SEQUENCE [LARGE SCALE GENOMIC DNA]</scope>
    <source>
        <strain evidence="3">Tak-1</strain>
    </source>
</reference>
<feature type="region of interest" description="Disordered" evidence="1">
    <location>
        <begin position="31"/>
        <end position="50"/>
    </location>
</feature>
<evidence type="ECO:0000313" key="2">
    <source>
        <dbReference type="EMBL" id="PTQ49100.1"/>
    </source>
</evidence>
<keyword evidence="3" id="KW-1185">Reference proteome</keyword>
<name>A0A2R6XSP5_MARPO</name>
<feature type="region of interest" description="Disordered" evidence="1">
    <location>
        <begin position="69"/>
        <end position="124"/>
    </location>
</feature>
<evidence type="ECO:0000256" key="1">
    <source>
        <dbReference type="SAM" id="MobiDB-lite"/>
    </source>
</evidence>
<gene>
    <name evidence="2" type="ORF">MARPO_0003s0011</name>
</gene>
<dbReference type="Proteomes" id="UP000244005">
    <property type="component" value="Unassembled WGS sequence"/>
</dbReference>
<accession>A0A2R6XSP5</accession>
<dbReference type="EMBL" id="KZ772675">
    <property type="protein sequence ID" value="PTQ49100.1"/>
    <property type="molecule type" value="Genomic_DNA"/>
</dbReference>
<proteinExistence type="predicted"/>
<sequence>MRGTGLTAEAAKRQKEQQLLERNRAFWGSSRGSLRTPFFRPERPLFPTSTFATPARAMPIEFNAGRMCQAPRAVKQSTPTTPRRRRAPRRPDVSCGGPVPYPDPRLSLWRAPPPGPRSSGVVLV</sequence>